<accession>A0A814M932</accession>
<name>A0A814M932_9BILA</name>
<keyword evidence="1" id="KW-0472">Membrane</keyword>
<dbReference type="AlphaFoldDB" id="A0A814M932"/>
<dbReference type="OrthoDB" id="10013920at2759"/>
<keyword evidence="1" id="KW-1133">Transmembrane helix</keyword>
<evidence type="ECO:0008006" key="4">
    <source>
        <dbReference type="Google" id="ProtNLM"/>
    </source>
</evidence>
<evidence type="ECO:0000256" key="1">
    <source>
        <dbReference type="SAM" id="Phobius"/>
    </source>
</evidence>
<comment type="caution">
    <text evidence="2">The sequence shown here is derived from an EMBL/GenBank/DDBJ whole genome shotgun (WGS) entry which is preliminary data.</text>
</comment>
<gene>
    <name evidence="2" type="ORF">OXX778_LOCUS19920</name>
</gene>
<keyword evidence="1" id="KW-0812">Transmembrane</keyword>
<dbReference type="Proteomes" id="UP000663879">
    <property type="component" value="Unassembled WGS sequence"/>
</dbReference>
<reference evidence="2" key="1">
    <citation type="submission" date="2021-02" db="EMBL/GenBank/DDBJ databases">
        <authorList>
            <person name="Nowell W R."/>
        </authorList>
    </citation>
    <scope>NUCLEOTIDE SEQUENCE</scope>
    <source>
        <strain evidence="2">Ploen Becks lab</strain>
    </source>
</reference>
<dbReference type="EMBL" id="CAJNOC010006309">
    <property type="protein sequence ID" value="CAF1075032.1"/>
    <property type="molecule type" value="Genomic_DNA"/>
</dbReference>
<organism evidence="2 3">
    <name type="scientific">Brachionus calyciflorus</name>
    <dbReference type="NCBI Taxonomy" id="104777"/>
    <lineage>
        <taxon>Eukaryota</taxon>
        <taxon>Metazoa</taxon>
        <taxon>Spiralia</taxon>
        <taxon>Gnathifera</taxon>
        <taxon>Rotifera</taxon>
        <taxon>Eurotatoria</taxon>
        <taxon>Monogononta</taxon>
        <taxon>Pseudotrocha</taxon>
        <taxon>Ploima</taxon>
        <taxon>Brachionidae</taxon>
        <taxon>Brachionus</taxon>
    </lineage>
</organism>
<feature type="transmembrane region" description="Helical" evidence="1">
    <location>
        <begin position="76"/>
        <end position="104"/>
    </location>
</feature>
<proteinExistence type="predicted"/>
<protein>
    <recommendedName>
        <fullName evidence="4">Prion-like-(Q N-rich) domain-bearing 25</fullName>
    </recommendedName>
</protein>
<evidence type="ECO:0000313" key="3">
    <source>
        <dbReference type="Proteomes" id="UP000663879"/>
    </source>
</evidence>
<keyword evidence="3" id="KW-1185">Reference proteome</keyword>
<evidence type="ECO:0000313" key="2">
    <source>
        <dbReference type="EMBL" id="CAF1075032.1"/>
    </source>
</evidence>
<sequence>MSTEKPFDDTKSQVLRKTEIWSADDDQGKEFLESTSTKQKINPKQFNPKQQHYIVNQYKVKPDLFKSLINSLKFKIPMWVIAIFAALALLALLGGLAALLVALLSPRKYVSYNQKCDNSTTLCDPSKNLYCTNGLCTCVNSNYYWSNSTSDCEYRKSYAESCSSTNECFESYGLYCSKTPSGCNCPTTSVANMCDCTSTKYFDENTKGCVTKLSFGSSCTFNTQCLQTISLVCSSAGTCACPTTHYFKNSKCNLKGTLGSSCSSSFECDESKGLTRCDSTTSFKCQCMLGFYFESSVGQCNLAKTYGSSCASSSYCDSTKKLTCTSAKCSCQSSFPNWSYTDNTCKTT</sequence>